<evidence type="ECO:0000313" key="2">
    <source>
        <dbReference type="EMBL" id="PDX83519.1"/>
    </source>
</evidence>
<accession>A0A2A7AWM4</accession>
<dbReference type="Proteomes" id="UP000220480">
    <property type="component" value="Unassembled WGS sequence"/>
</dbReference>
<feature type="region of interest" description="Disordered" evidence="1">
    <location>
        <begin position="892"/>
        <end position="942"/>
    </location>
</feature>
<dbReference type="RefSeq" id="WP_097780048.1">
    <property type="nucleotide sequence ID" value="NZ_NMTZ01000026.1"/>
</dbReference>
<comment type="caution">
    <text evidence="2">The sequence shown here is derived from an EMBL/GenBank/DDBJ whole genome shotgun (WGS) entry which is preliminary data.</text>
</comment>
<feature type="compositionally biased region" description="Polar residues" evidence="1">
    <location>
        <begin position="932"/>
        <end position="942"/>
    </location>
</feature>
<name>A0A2A7AWM4_9FIRM</name>
<evidence type="ECO:0000313" key="3">
    <source>
        <dbReference type="Proteomes" id="UP000220480"/>
    </source>
</evidence>
<protein>
    <recommendedName>
        <fullName evidence="4">KAP NTPase domain-containing protein</fullName>
    </recommendedName>
</protein>
<feature type="compositionally biased region" description="Low complexity" evidence="1">
    <location>
        <begin position="892"/>
        <end position="905"/>
    </location>
</feature>
<proteinExistence type="predicted"/>
<dbReference type="EMBL" id="NMTZ01000026">
    <property type="protein sequence ID" value="PDX83519.1"/>
    <property type="molecule type" value="Genomic_DNA"/>
</dbReference>
<gene>
    <name evidence="2" type="ORF">CGS59_11605</name>
</gene>
<dbReference type="SUPFAM" id="SSF52540">
    <property type="entry name" value="P-loop containing nucleoside triphosphate hydrolases"/>
    <property type="match status" value="1"/>
</dbReference>
<organism evidence="2 3">
    <name type="scientific">Faecalibacterium prausnitzii</name>
    <dbReference type="NCBI Taxonomy" id="853"/>
    <lineage>
        <taxon>Bacteria</taxon>
        <taxon>Bacillati</taxon>
        <taxon>Bacillota</taxon>
        <taxon>Clostridia</taxon>
        <taxon>Eubacteriales</taxon>
        <taxon>Oscillospiraceae</taxon>
        <taxon>Faecalibacterium</taxon>
    </lineage>
</organism>
<reference evidence="2 3" key="1">
    <citation type="journal article" date="2017" name="Front. Microbiol.">
        <title>New Insights into the Diversity of the Genus Faecalibacterium.</title>
        <authorList>
            <person name="Benevides L."/>
            <person name="Burman S."/>
            <person name="Martin R."/>
            <person name="Robert V."/>
            <person name="Thomas M."/>
            <person name="Miquel S."/>
            <person name="Chain F."/>
            <person name="Sokol H."/>
            <person name="Bermudez-Humaran L.G."/>
            <person name="Morrison M."/>
            <person name="Langella P."/>
            <person name="Azevedo V.A."/>
            <person name="Chatel J.M."/>
            <person name="Soares S."/>
        </authorList>
    </citation>
    <scope>NUCLEOTIDE SEQUENCE [LARGE SCALE GENOMIC DNA]</scope>
    <source>
        <strain evidence="2 3">CNCM I 4644</strain>
    </source>
</reference>
<dbReference type="AlphaFoldDB" id="A0A2A7AWM4"/>
<dbReference type="Gene3D" id="3.40.50.300">
    <property type="entry name" value="P-loop containing nucleotide triphosphate hydrolases"/>
    <property type="match status" value="1"/>
</dbReference>
<evidence type="ECO:0008006" key="4">
    <source>
        <dbReference type="Google" id="ProtNLM"/>
    </source>
</evidence>
<sequence length="942" mass="109411">MGEQNQRQTTKRTEGVFLYDALMNDTYVLEESQKPAFAKQYRRAATIVCDAVCRAIKDVKEQSNRRESHQRHVNNLIPIIGERGTGKTSVMRSFCCALERYNGITLAPDPVFPCYDLKLDEQARQNIANAHFLVLDVINAGELKGQDDILEITLARMQNILKQEVEYGARGTSQGSLEELRRLLQKFETLYRNLRYLNSPKRDLIPEGESALRALQNLSSSQSVIWEFEDLVESYLDYFDHKAQNEYHMPGRKSFLVIALDDVDRYTNKTDKINGKNAYTLLEEIYEHLTLPRVLVLMTLDEEMLRTSVERYIASAFGIEETQKKVQASQLLAKILPTYHRVYTPNYTYNIWTGVGNKKQQIYVRLPEAMQQELVLTEEPIPAKKLNLCLLAERAGVYFDALGEKQHFFEQRNIRELHDFLRKLDEMEQPNQPDAAENETIREENRRRLLEYLNDTFYVEKLSGAEQDDYKKRLCFSIDRRSEELLYDIRINRKKQEKKPNFEISAEGSILKFETNEEDISEGFRYSYGELIYNLYHATREGDYSKEMIHCILALYSVELNQIYGSVRATQENEADRKQAARQLQKFIGPSVTGRWINKMLPKIMFRYEDEMTGKMEHFKTRDCWAYNKASLDEMVVFRRPLLSKKEDTAYLLRVVEMMLMLFTNLPHPYKKIEKPTLQITASGKEILIKAKSSKTLCFNVLNFCVNSFRWEQYFNWVDDLFKEAIKEYFKVNSNLKAAGFTSVAQLEEELDTFSLRNQYKAWDARYGSLALPLQQFDLTYNLFKRLANDTSDMPTSIPDADMLKCCGWLYGKISHRLREESDVYGGILGDASFEKIFEGCPFVARMLALNADKDYPPLFQTIEMPEEEQKYDTDVLNGFFSKLAQSASIQAQNNNESAKNENASMLEQSDMDAEKTKKAQQTEAIIKDLNLSPNGGQQEKQ</sequence>
<evidence type="ECO:0000256" key="1">
    <source>
        <dbReference type="SAM" id="MobiDB-lite"/>
    </source>
</evidence>
<dbReference type="InterPro" id="IPR027417">
    <property type="entry name" value="P-loop_NTPase"/>
</dbReference>